<dbReference type="PANTHER" id="PTHR42847:SF4">
    <property type="entry name" value="ALKANESULFONATE MONOOXYGENASE-RELATED"/>
    <property type="match status" value="1"/>
</dbReference>
<protein>
    <submittedName>
        <fullName evidence="6">F420-dependent oxidoreductase</fullName>
    </submittedName>
</protein>
<dbReference type="AlphaFoldDB" id="A0A401W9M6"/>
<organism evidence="6 7">
    <name type="scientific">Streptomyces paromomycinus</name>
    <name type="common">Streptomyces rimosus subsp. paromomycinus</name>
    <dbReference type="NCBI Taxonomy" id="92743"/>
    <lineage>
        <taxon>Bacteria</taxon>
        <taxon>Bacillati</taxon>
        <taxon>Actinomycetota</taxon>
        <taxon>Actinomycetes</taxon>
        <taxon>Kitasatosporales</taxon>
        <taxon>Streptomycetaceae</taxon>
        <taxon>Streptomyces</taxon>
    </lineage>
</organism>
<dbReference type="PANTHER" id="PTHR42847">
    <property type="entry name" value="ALKANESULFONATE MONOOXYGENASE"/>
    <property type="match status" value="1"/>
</dbReference>
<keyword evidence="4" id="KW-0503">Monooxygenase</keyword>
<dbReference type="Proteomes" id="UP000286746">
    <property type="component" value="Unassembled WGS sequence"/>
</dbReference>
<dbReference type="InterPro" id="IPR011251">
    <property type="entry name" value="Luciferase-like_dom"/>
</dbReference>
<dbReference type="Gene3D" id="3.20.20.30">
    <property type="entry name" value="Luciferase-like domain"/>
    <property type="match status" value="1"/>
</dbReference>
<evidence type="ECO:0000313" key="7">
    <source>
        <dbReference type="Proteomes" id="UP000286746"/>
    </source>
</evidence>
<gene>
    <name evidence="6" type="ORF">GKJPGBOP_05736</name>
</gene>
<keyword evidence="3" id="KW-0560">Oxidoreductase</keyword>
<dbReference type="InterPro" id="IPR019921">
    <property type="entry name" value="Lucif-like_OxRdtase_Rv2161c"/>
</dbReference>
<accession>A0A401W9M6</accession>
<dbReference type="RefSeq" id="WP_170251892.1">
    <property type="nucleotide sequence ID" value="NZ_BHZD01000001.1"/>
</dbReference>
<evidence type="ECO:0000256" key="1">
    <source>
        <dbReference type="ARBA" id="ARBA00022630"/>
    </source>
</evidence>
<evidence type="ECO:0000256" key="3">
    <source>
        <dbReference type="ARBA" id="ARBA00023002"/>
    </source>
</evidence>
<sequence length="283" mass="30446">MKISVSVFQTTGTAPVGDLARRLEDTGYDALYFCEHTHQSLRFARQAPDLEPRFRETFDPFVAAHAAAAVTERLRVGSAITLLAQHEPIAMAKRLATLDRVIGGRLDVGVGAGWIEDEMRTHGVDPRRRNARLTEHALAVRALWSGEPTTVSSEHVSFEDIVVHPTPLQQPGPPIYVGGAGPQACARVRAFGDGWMPDYGSVGLKVLLERLGEIREVARELGRHIPVVVMGVPHDPDVVAALAEAGVDQVATLAPSAPLPEIEAFLAPYEAALRSALGVKVGP</sequence>
<feature type="domain" description="Luciferase-like" evidence="5">
    <location>
        <begin position="14"/>
        <end position="233"/>
    </location>
</feature>
<dbReference type="GO" id="GO:0046306">
    <property type="term" value="P:alkanesulfonate catabolic process"/>
    <property type="evidence" value="ECO:0007669"/>
    <property type="project" value="TreeGrafter"/>
</dbReference>
<evidence type="ECO:0000256" key="2">
    <source>
        <dbReference type="ARBA" id="ARBA00022643"/>
    </source>
</evidence>
<keyword evidence="7" id="KW-1185">Reference proteome</keyword>
<dbReference type="Pfam" id="PF00296">
    <property type="entry name" value="Bac_luciferase"/>
    <property type="match status" value="1"/>
</dbReference>
<dbReference type="InterPro" id="IPR036661">
    <property type="entry name" value="Luciferase-like_sf"/>
</dbReference>
<evidence type="ECO:0000256" key="4">
    <source>
        <dbReference type="ARBA" id="ARBA00023033"/>
    </source>
</evidence>
<keyword evidence="2" id="KW-0288">FMN</keyword>
<name>A0A401W9M6_STREY</name>
<evidence type="ECO:0000259" key="5">
    <source>
        <dbReference type="Pfam" id="PF00296"/>
    </source>
</evidence>
<keyword evidence="1" id="KW-0285">Flavoprotein</keyword>
<dbReference type="GO" id="GO:0008726">
    <property type="term" value="F:alkanesulfonate monooxygenase activity"/>
    <property type="evidence" value="ECO:0007669"/>
    <property type="project" value="TreeGrafter"/>
</dbReference>
<dbReference type="EMBL" id="BHZD01000001">
    <property type="protein sequence ID" value="GCD45990.1"/>
    <property type="molecule type" value="Genomic_DNA"/>
</dbReference>
<evidence type="ECO:0000313" key="6">
    <source>
        <dbReference type="EMBL" id="GCD45990.1"/>
    </source>
</evidence>
<dbReference type="NCBIfam" id="TIGR03619">
    <property type="entry name" value="F420_Rv2161c"/>
    <property type="match status" value="1"/>
</dbReference>
<comment type="caution">
    <text evidence="6">The sequence shown here is derived from an EMBL/GenBank/DDBJ whole genome shotgun (WGS) entry which is preliminary data.</text>
</comment>
<dbReference type="InterPro" id="IPR050172">
    <property type="entry name" value="SsuD_RutA_monooxygenase"/>
</dbReference>
<proteinExistence type="predicted"/>
<dbReference type="SUPFAM" id="SSF51679">
    <property type="entry name" value="Bacterial luciferase-like"/>
    <property type="match status" value="1"/>
</dbReference>
<reference evidence="6 7" key="1">
    <citation type="submission" date="2018-11" db="EMBL/GenBank/DDBJ databases">
        <title>Whole genome sequence of Streptomyces paromomycinus NBRC 15454(T).</title>
        <authorList>
            <person name="Komaki H."/>
            <person name="Tamura T."/>
        </authorList>
    </citation>
    <scope>NUCLEOTIDE SEQUENCE [LARGE SCALE GENOMIC DNA]</scope>
    <source>
        <strain evidence="6 7">NBRC 15454</strain>
    </source>
</reference>